<accession>A0A1Y5Q761</accession>
<gene>
    <name evidence="1" type="ORF">STPYR_13021</name>
</gene>
<protein>
    <submittedName>
        <fullName evidence="1">Uncharacterized protein</fullName>
    </submittedName>
</protein>
<evidence type="ECO:0000313" key="1">
    <source>
        <dbReference type="EMBL" id="SBV38071.1"/>
    </source>
</evidence>
<sequence>MSKNRLAGSPGCDDDVAALFTKLGDGKGRPGYRDFSEATLPPPIAAAARLVRKPAAVDAEPALPHEPEVSPVPAVAASAPVDTPLLQLFRRLAEVGEAIPDDSPLVRLRKQ</sequence>
<dbReference type="EMBL" id="FLTS01000001">
    <property type="protein sequence ID" value="SBV38071.1"/>
    <property type="molecule type" value="Genomic_DNA"/>
</dbReference>
<name>A0A1Y5Q761_9GAMM</name>
<organism evidence="1">
    <name type="scientific">uncultured Stenotrophomonas sp</name>
    <dbReference type="NCBI Taxonomy" id="165438"/>
    <lineage>
        <taxon>Bacteria</taxon>
        <taxon>Pseudomonadati</taxon>
        <taxon>Pseudomonadota</taxon>
        <taxon>Gammaproteobacteria</taxon>
        <taxon>Lysobacterales</taxon>
        <taxon>Lysobacteraceae</taxon>
        <taxon>Stenotrophomonas</taxon>
        <taxon>environmental samples</taxon>
    </lineage>
</organism>
<reference evidence="1" key="1">
    <citation type="submission" date="2016-03" db="EMBL/GenBank/DDBJ databases">
        <authorList>
            <person name="Ploux O."/>
        </authorList>
    </citation>
    <scope>NUCLEOTIDE SEQUENCE</scope>
    <source>
        <strain evidence="1">UC10</strain>
    </source>
</reference>
<proteinExistence type="predicted"/>
<dbReference type="AlphaFoldDB" id="A0A1Y5Q761"/>